<feature type="chain" id="PRO_5043923822" description="Glycine-rich protein" evidence="1">
    <location>
        <begin position="21"/>
        <end position="74"/>
    </location>
</feature>
<evidence type="ECO:0000256" key="1">
    <source>
        <dbReference type="SAM" id="SignalP"/>
    </source>
</evidence>
<protein>
    <recommendedName>
        <fullName evidence="3">Glycine-rich protein</fullName>
    </recommendedName>
</protein>
<comment type="caution">
    <text evidence="2">The sequence shown here is derived from an EMBL/GenBank/DDBJ whole genome shotgun (WGS) entry which is preliminary data.</text>
</comment>
<sequence length="74" mass="6713">MAKFVKSFVLLAMLMLSVLAMVSESRVARKDLGVDLGGGVGVGVGAGVGIGLGGGGGGGGSGAGGVLGLAPAAG</sequence>
<feature type="signal peptide" evidence="1">
    <location>
        <begin position="1"/>
        <end position="20"/>
    </location>
</feature>
<reference evidence="2" key="1">
    <citation type="submission" date="2020-06" db="EMBL/GenBank/DDBJ databases">
        <authorList>
            <person name="Li T."/>
            <person name="Hu X."/>
            <person name="Zhang T."/>
            <person name="Song X."/>
            <person name="Zhang H."/>
            <person name="Dai N."/>
            <person name="Sheng W."/>
            <person name="Hou X."/>
            <person name="Wei L."/>
        </authorList>
    </citation>
    <scope>NUCLEOTIDE SEQUENCE</scope>
    <source>
        <strain evidence="2">G01</strain>
        <tissue evidence="2">Leaf</tissue>
    </source>
</reference>
<dbReference type="EMBL" id="JACGWK010001442">
    <property type="protein sequence ID" value="KAL0288527.1"/>
    <property type="molecule type" value="Genomic_DNA"/>
</dbReference>
<proteinExistence type="predicted"/>
<gene>
    <name evidence="2" type="ORF">Sangu_2654900</name>
</gene>
<reference evidence="2" key="2">
    <citation type="journal article" date="2024" name="Plant">
        <title>Genomic evolution and insights into agronomic trait innovations of Sesamum species.</title>
        <authorList>
            <person name="Miao H."/>
            <person name="Wang L."/>
            <person name="Qu L."/>
            <person name="Liu H."/>
            <person name="Sun Y."/>
            <person name="Le M."/>
            <person name="Wang Q."/>
            <person name="Wei S."/>
            <person name="Zheng Y."/>
            <person name="Lin W."/>
            <person name="Duan Y."/>
            <person name="Cao H."/>
            <person name="Xiong S."/>
            <person name="Wang X."/>
            <person name="Wei L."/>
            <person name="Li C."/>
            <person name="Ma Q."/>
            <person name="Ju M."/>
            <person name="Zhao R."/>
            <person name="Li G."/>
            <person name="Mu C."/>
            <person name="Tian Q."/>
            <person name="Mei H."/>
            <person name="Zhang T."/>
            <person name="Gao T."/>
            <person name="Zhang H."/>
        </authorList>
    </citation>
    <scope>NUCLEOTIDE SEQUENCE</scope>
    <source>
        <strain evidence="2">G01</strain>
    </source>
</reference>
<evidence type="ECO:0000313" key="2">
    <source>
        <dbReference type="EMBL" id="KAL0288527.1"/>
    </source>
</evidence>
<keyword evidence="1" id="KW-0732">Signal</keyword>
<dbReference type="AlphaFoldDB" id="A0AAW2J253"/>
<name>A0AAW2J253_9LAMI</name>
<accession>A0AAW2J253</accession>
<organism evidence="2">
    <name type="scientific">Sesamum angustifolium</name>
    <dbReference type="NCBI Taxonomy" id="2727405"/>
    <lineage>
        <taxon>Eukaryota</taxon>
        <taxon>Viridiplantae</taxon>
        <taxon>Streptophyta</taxon>
        <taxon>Embryophyta</taxon>
        <taxon>Tracheophyta</taxon>
        <taxon>Spermatophyta</taxon>
        <taxon>Magnoliopsida</taxon>
        <taxon>eudicotyledons</taxon>
        <taxon>Gunneridae</taxon>
        <taxon>Pentapetalae</taxon>
        <taxon>asterids</taxon>
        <taxon>lamiids</taxon>
        <taxon>Lamiales</taxon>
        <taxon>Pedaliaceae</taxon>
        <taxon>Sesamum</taxon>
    </lineage>
</organism>
<evidence type="ECO:0008006" key="3">
    <source>
        <dbReference type="Google" id="ProtNLM"/>
    </source>
</evidence>